<feature type="domain" description="Tc1-like transposase DDE" evidence="1">
    <location>
        <begin position="2"/>
        <end position="27"/>
    </location>
</feature>
<protein>
    <recommendedName>
        <fullName evidence="1">Tc1-like transposase DDE domain-containing protein</fullName>
    </recommendedName>
</protein>
<feature type="non-terminal residue" evidence="2">
    <location>
        <position position="1"/>
    </location>
</feature>
<evidence type="ECO:0000313" key="3">
    <source>
        <dbReference type="Proteomes" id="UP000076722"/>
    </source>
</evidence>
<organism evidence="2 3">
    <name type="scientific">Sistotremastrum niveocremeum HHB9708</name>
    <dbReference type="NCBI Taxonomy" id="1314777"/>
    <lineage>
        <taxon>Eukaryota</taxon>
        <taxon>Fungi</taxon>
        <taxon>Dikarya</taxon>
        <taxon>Basidiomycota</taxon>
        <taxon>Agaricomycotina</taxon>
        <taxon>Agaricomycetes</taxon>
        <taxon>Sistotremastrales</taxon>
        <taxon>Sistotremastraceae</taxon>
        <taxon>Sertulicium</taxon>
        <taxon>Sertulicium niveocremeum</taxon>
    </lineage>
</organism>
<dbReference type="InterPro" id="IPR036397">
    <property type="entry name" value="RNaseH_sf"/>
</dbReference>
<accession>A0A164MRP8</accession>
<name>A0A164MRP8_9AGAM</name>
<dbReference type="InterPro" id="IPR038717">
    <property type="entry name" value="Tc1-like_DDE_dom"/>
</dbReference>
<dbReference type="Proteomes" id="UP000076722">
    <property type="component" value="Unassembled WGS sequence"/>
</dbReference>
<feature type="non-terminal residue" evidence="2">
    <location>
        <position position="71"/>
    </location>
</feature>
<dbReference type="Gene3D" id="3.30.420.10">
    <property type="entry name" value="Ribonuclease H-like superfamily/Ribonuclease H"/>
    <property type="match status" value="1"/>
</dbReference>
<dbReference type="GO" id="GO:0003676">
    <property type="term" value="F:nucleic acid binding"/>
    <property type="evidence" value="ECO:0007669"/>
    <property type="project" value="InterPro"/>
</dbReference>
<gene>
    <name evidence="2" type="ORF">SISNIDRAFT_395171</name>
</gene>
<evidence type="ECO:0000313" key="2">
    <source>
        <dbReference type="EMBL" id="KZS86966.1"/>
    </source>
</evidence>
<evidence type="ECO:0000259" key="1">
    <source>
        <dbReference type="Pfam" id="PF13358"/>
    </source>
</evidence>
<keyword evidence="3" id="KW-1185">Reference proteome</keyword>
<proteinExistence type="predicted"/>
<sequence>YEYLPPYSPDFNPIELAFAKMKKDLRKDDGVVRALMDGKKCNDYAVLLRLLAAMETVTNEDAAGYFRHCGY</sequence>
<dbReference type="AlphaFoldDB" id="A0A164MRP8"/>
<reference evidence="2 3" key="1">
    <citation type="journal article" date="2016" name="Mol. Biol. Evol.">
        <title>Comparative Genomics of Early-Diverging Mushroom-Forming Fungi Provides Insights into the Origins of Lignocellulose Decay Capabilities.</title>
        <authorList>
            <person name="Nagy L.G."/>
            <person name="Riley R."/>
            <person name="Tritt A."/>
            <person name="Adam C."/>
            <person name="Daum C."/>
            <person name="Floudas D."/>
            <person name="Sun H."/>
            <person name="Yadav J.S."/>
            <person name="Pangilinan J."/>
            <person name="Larsson K.H."/>
            <person name="Matsuura K."/>
            <person name="Barry K."/>
            <person name="Labutti K."/>
            <person name="Kuo R."/>
            <person name="Ohm R.A."/>
            <person name="Bhattacharya S.S."/>
            <person name="Shirouzu T."/>
            <person name="Yoshinaga Y."/>
            <person name="Martin F.M."/>
            <person name="Grigoriev I.V."/>
            <person name="Hibbett D.S."/>
        </authorList>
    </citation>
    <scope>NUCLEOTIDE SEQUENCE [LARGE SCALE GENOMIC DNA]</scope>
    <source>
        <strain evidence="2 3">HHB9708</strain>
    </source>
</reference>
<dbReference type="OrthoDB" id="2266637at2759"/>
<dbReference type="EMBL" id="KV419461">
    <property type="protein sequence ID" value="KZS86966.1"/>
    <property type="molecule type" value="Genomic_DNA"/>
</dbReference>
<dbReference type="Pfam" id="PF13358">
    <property type="entry name" value="DDE_3"/>
    <property type="match status" value="1"/>
</dbReference>
<dbReference type="STRING" id="1314777.A0A164MRP8"/>